<sequence length="219" mass="24881">MINMLLVDDHVCVVQGLKLLLEKNKTMAVDIATDSRNVLERIGNVDYDVILLDLFMSYLNGFELSKQILMNDPDKRILIFTGGDISQYFNVLMEIGVSGFISKEASYETVINTIECVVRGETVLPTQLFKQLRRTEPKAELTTKHGLRDITLKEREQKIILSISEGLTNREIADRLLISQRAVEYSLTEIYHKLGVKSRTEALSKANKYSLITLKEIPS</sequence>
<dbReference type="EMBL" id="JABXYM010000001">
    <property type="protein sequence ID" value="MCR6097297.1"/>
    <property type="molecule type" value="Genomic_DNA"/>
</dbReference>
<feature type="domain" description="HTH luxR-type" evidence="7">
    <location>
        <begin position="145"/>
        <end position="210"/>
    </location>
</feature>
<dbReference type="GO" id="GO:0000160">
    <property type="term" value="P:phosphorelay signal transduction system"/>
    <property type="evidence" value="ECO:0007669"/>
    <property type="project" value="InterPro"/>
</dbReference>
<dbReference type="AlphaFoldDB" id="A0A9Q4B2T4"/>
<evidence type="ECO:0000256" key="3">
    <source>
        <dbReference type="ARBA" id="ARBA00023015"/>
    </source>
</evidence>
<dbReference type="SUPFAM" id="SSF52172">
    <property type="entry name" value="CheY-like"/>
    <property type="match status" value="1"/>
</dbReference>
<dbReference type="InterPro" id="IPR016032">
    <property type="entry name" value="Sig_transdc_resp-reg_C-effctor"/>
</dbReference>
<accession>A0A9Q4B2T4</accession>
<dbReference type="Gene3D" id="3.40.50.2300">
    <property type="match status" value="1"/>
</dbReference>
<feature type="domain" description="Response regulatory" evidence="8">
    <location>
        <begin position="3"/>
        <end position="118"/>
    </location>
</feature>
<dbReference type="CDD" id="cd06170">
    <property type="entry name" value="LuxR_C_like"/>
    <property type="match status" value="1"/>
</dbReference>
<dbReference type="InterPro" id="IPR058245">
    <property type="entry name" value="NreC/VraR/RcsB-like_REC"/>
</dbReference>
<dbReference type="Pfam" id="PF00196">
    <property type="entry name" value="GerE"/>
    <property type="match status" value="1"/>
</dbReference>
<dbReference type="SMART" id="SM00448">
    <property type="entry name" value="REC"/>
    <property type="match status" value="1"/>
</dbReference>
<dbReference type="GO" id="GO:0006355">
    <property type="term" value="P:regulation of DNA-templated transcription"/>
    <property type="evidence" value="ECO:0007669"/>
    <property type="project" value="InterPro"/>
</dbReference>
<dbReference type="SMART" id="SM00421">
    <property type="entry name" value="HTH_LUXR"/>
    <property type="match status" value="1"/>
</dbReference>
<keyword evidence="10" id="KW-1185">Reference proteome</keyword>
<keyword evidence="4" id="KW-0238">DNA-binding</keyword>
<comment type="subcellular location">
    <subcellularLocation>
        <location evidence="1">Cytoplasm</location>
    </subcellularLocation>
</comment>
<dbReference type="PROSITE" id="PS50043">
    <property type="entry name" value="HTH_LUXR_2"/>
    <property type="match status" value="1"/>
</dbReference>
<dbReference type="PANTHER" id="PTHR43214:SF1">
    <property type="entry name" value="TRANSCRIPTIONAL REGULATORY PROTEIN COMA"/>
    <property type="match status" value="1"/>
</dbReference>
<evidence type="ECO:0000256" key="1">
    <source>
        <dbReference type="ARBA" id="ARBA00004496"/>
    </source>
</evidence>
<name>A0A9Q4B2T4_SALAG</name>
<protein>
    <submittedName>
        <fullName evidence="9">Response regulator transcription factor</fullName>
    </submittedName>
</protein>
<dbReference type="PROSITE" id="PS50110">
    <property type="entry name" value="RESPONSE_REGULATORY"/>
    <property type="match status" value="1"/>
</dbReference>
<dbReference type="OrthoDB" id="118459at2"/>
<feature type="modified residue" description="4-aspartylphosphate" evidence="6">
    <location>
        <position position="53"/>
    </location>
</feature>
<dbReference type="InterPro" id="IPR000792">
    <property type="entry name" value="Tscrpt_reg_LuxR_C"/>
</dbReference>
<dbReference type="InterPro" id="IPR039420">
    <property type="entry name" value="WalR-like"/>
</dbReference>
<evidence type="ECO:0000256" key="5">
    <source>
        <dbReference type="ARBA" id="ARBA00023163"/>
    </source>
</evidence>
<evidence type="ECO:0000256" key="4">
    <source>
        <dbReference type="ARBA" id="ARBA00023125"/>
    </source>
</evidence>
<dbReference type="GO" id="GO:0003677">
    <property type="term" value="F:DNA binding"/>
    <property type="evidence" value="ECO:0007669"/>
    <property type="project" value="UniProtKB-KW"/>
</dbReference>
<dbReference type="PANTHER" id="PTHR43214">
    <property type="entry name" value="TWO-COMPONENT RESPONSE REGULATOR"/>
    <property type="match status" value="1"/>
</dbReference>
<comment type="caution">
    <text evidence="9">The sequence shown here is derived from an EMBL/GenBank/DDBJ whole genome shotgun (WGS) entry which is preliminary data.</text>
</comment>
<dbReference type="InterPro" id="IPR001789">
    <property type="entry name" value="Sig_transdc_resp-reg_receiver"/>
</dbReference>
<dbReference type="CDD" id="cd17535">
    <property type="entry name" value="REC_NarL-like"/>
    <property type="match status" value="1"/>
</dbReference>
<dbReference type="SUPFAM" id="SSF46894">
    <property type="entry name" value="C-terminal effector domain of the bipartite response regulators"/>
    <property type="match status" value="1"/>
</dbReference>
<evidence type="ECO:0000259" key="7">
    <source>
        <dbReference type="PROSITE" id="PS50043"/>
    </source>
</evidence>
<gene>
    <name evidence="9" type="ORF">HXA33_12150</name>
</gene>
<dbReference type="Pfam" id="PF00072">
    <property type="entry name" value="Response_reg"/>
    <property type="match status" value="1"/>
</dbReference>
<evidence type="ECO:0000313" key="10">
    <source>
        <dbReference type="Proteomes" id="UP001057753"/>
    </source>
</evidence>
<evidence type="ECO:0000256" key="2">
    <source>
        <dbReference type="ARBA" id="ARBA00022553"/>
    </source>
</evidence>
<dbReference type="Proteomes" id="UP001057753">
    <property type="component" value="Unassembled WGS sequence"/>
</dbReference>
<keyword evidence="3" id="KW-0805">Transcription regulation</keyword>
<keyword evidence="5" id="KW-0804">Transcription</keyword>
<evidence type="ECO:0000313" key="9">
    <source>
        <dbReference type="EMBL" id="MCR6097297.1"/>
    </source>
</evidence>
<dbReference type="InterPro" id="IPR011006">
    <property type="entry name" value="CheY-like_superfamily"/>
</dbReference>
<dbReference type="GO" id="GO:0005737">
    <property type="term" value="C:cytoplasm"/>
    <property type="evidence" value="ECO:0007669"/>
    <property type="project" value="UniProtKB-SubCell"/>
</dbReference>
<dbReference type="RefSeq" id="WP_078577552.1">
    <property type="nucleotide sequence ID" value="NZ_JABXYM010000001.1"/>
</dbReference>
<reference evidence="9" key="1">
    <citation type="submission" date="2020-06" db="EMBL/GenBank/DDBJ databases">
        <title>Insight into the genomes of haloalkaliphilic bacilli from Kenyan soda lakes.</title>
        <authorList>
            <person name="Mwirichia R."/>
            <person name="Villamizar G.C."/>
            <person name="Poehlein A."/>
            <person name="Mugweru J."/>
            <person name="Kipnyargis A."/>
            <person name="Kiplimo D."/>
            <person name="Orwa P."/>
            <person name="Daniel R."/>
        </authorList>
    </citation>
    <scope>NUCLEOTIDE SEQUENCE</scope>
    <source>
        <strain evidence="9">B1096_S55</strain>
    </source>
</reference>
<keyword evidence="2 6" id="KW-0597">Phosphoprotein</keyword>
<evidence type="ECO:0000256" key="6">
    <source>
        <dbReference type="PROSITE-ProRule" id="PRU00169"/>
    </source>
</evidence>
<evidence type="ECO:0000259" key="8">
    <source>
        <dbReference type="PROSITE" id="PS50110"/>
    </source>
</evidence>
<proteinExistence type="predicted"/>
<organism evidence="9 10">
    <name type="scientific">Salipaludibacillus agaradhaerens</name>
    <name type="common">Bacillus agaradhaerens</name>
    <dbReference type="NCBI Taxonomy" id="76935"/>
    <lineage>
        <taxon>Bacteria</taxon>
        <taxon>Bacillati</taxon>
        <taxon>Bacillota</taxon>
        <taxon>Bacilli</taxon>
        <taxon>Bacillales</taxon>
        <taxon>Bacillaceae</taxon>
    </lineage>
</organism>
<dbReference type="PRINTS" id="PR00038">
    <property type="entry name" value="HTHLUXR"/>
</dbReference>